<proteinExistence type="predicted"/>
<dbReference type="PANTHER" id="PTHR24173:SF74">
    <property type="entry name" value="ANKYRIN REPEAT DOMAIN-CONTAINING PROTEIN 16"/>
    <property type="match status" value="1"/>
</dbReference>
<dbReference type="GO" id="GO:0044183">
    <property type="term" value="F:protein folding chaperone"/>
    <property type="evidence" value="ECO:0007669"/>
    <property type="project" value="EnsemblFungi"/>
</dbReference>
<organism evidence="4 5">
    <name type="scientific">Naumovozyma dairenensis (strain ATCC 10597 / BCRC 20456 / CBS 421 / NBRC 0211 / NRRL Y-12639)</name>
    <name type="common">Saccharomyces dairenensis</name>
    <dbReference type="NCBI Taxonomy" id="1071378"/>
    <lineage>
        <taxon>Eukaryota</taxon>
        <taxon>Fungi</taxon>
        <taxon>Dikarya</taxon>
        <taxon>Ascomycota</taxon>
        <taxon>Saccharomycotina</taxon>
        <taxon>Saccharomycetes</taxon>
        <taxon>Saccharomycetales</taxon>
        <taxon>Saccharomycetaceae</taxon>
        <taxon>Naumovozyma</taxon>
    </lineage>
</organism>
<dbReference type="Gene3D" id="1.25.40.20">
    <property type="entry name" value="Ankyrin repeat-containing domain"/>
    <property type="match status" value="1"/>
</dbReference>
<evidence type="ECO:0000313" key="4">
    <source>
        <dbReference type="EMBL" id="CCD24568.1"/>
    </source>
</evidence>
<dbReference type="RefSeq" id="XP_003669811.1">
    <property type="nucleotide sequence ID" value="XM_003669763.1"/>
</dbReference>
<reference evidence="4 5" key="1">
    <citation type="journal article" date="2011" name="Proc. Natl. Acad. Sci. U.S.A.">
        <title>Evolutionary erosion of yeast sex chromosomes by mating-type switching accidents.</title>
        <authorList>
            <person name="Gordon J.L."/>
            <person name="Armisen D."/>
            <person name="Proux-Wera E."/>
            <person name="Oheigeartaigh S.S."/>
            <person name="Byrne K.P."/>
            <person name="Wolfe K.H."/>
        </authorList>
    </citation>
    <scope>NUCLEOTIDE SEQUENCE [LARGE SCALE GENOMIC DNA]</scope>
    <source>
        <strain evidence="5">ATCC 10597 / BCRC 20456 / CBS 421 / NBRC 0211 / NRRL Y-12639</strain>
    </source>
</reference>
<feature type="repeat" description="ANK" evidence="3">
    <location>
        <begin position="145"/>
        <end position="169"/>
    </location>
</feature>
<dbReference type="STRING" id="1071378.G0W9V7"/>
<dbReference type="Pfam" id="PF00023">
    <property type="entry name" value="Ank"/>
    <property type="match status" value="2"/>
</dbReference>
<dbReference type="SUPFAM" id="SSF48403">
    <property type="entry name" value="Ankyrin repeat"/>
    <property type="match status" value="1"/>
</dbReference>
<feature type="repeat" description="ANK" evidence="3">
    <location>
        <begin position="112"/>
        <end position="144"/>
    </location>
</feature>
<dbReference type="InterPro" id="IPR002110">
    <property type="entry name" value="Ankyrin_rpt"/>
</dbReference>
<dbReference type="HOGENOM" id="CLU_000134_18_2_1"/>
<dbReference type="GO" id="GO:0070682">
    <property type="term" value="P:proteasome regulatory particle assembly"/>
    <property type="evidence" value="ECO:0007669"/>
    <property type="project" value="EnsemblFungi"/>
</dbReference>
<keyword evidence="1" id="KW-0677">Repeat</keyword>
<dbReference type="SMART" id="SM00248">
    <property type="entry name" value="ANK"/>
    <property type="match status" value="6"/>
</dbReference>
<dbReference type="Proteomes" id="UP000000689">
    <property type="component" value="Chromosome 4"/>
</dbReference>
<keyword evidence="5" id="KW-1185">Reference proteome</keyword>
<dbReference type="GO" id="GO:1904855">
    <property type="term" value="F:proteasome regulatory particle binding"/>
    <property type="evidence" value="ECO:0007669"/>
    <property type="project" value="EnsemblFungi"/>
</dbReference>
<dbReference type="GO" id="GO:0005634">
    <property type="term" value="C:nucleus"/>
    <property type="evidence" value="ECO:0007669"/>
    <property type="project" value="EnsemblFungi"/>
</dbReference>
<dbReference type="PROSITE" id="PS50088">
    <property type="entry name" value="ANK_REPEAT"/>
    <property type="match status" value="3"/>
</dbReference>
<gene>
    <name evidence="4" type="primary">NDAI0D02540</name>
    <name evidence="4" type="ordered locus">NDAI_0D02540</name>
</gene>
<dbReference type="OrthoDB" id="539213at2759"/>
<evidence type="ECO:0000256" key="1">
    <source>
        <dbReference type="ARBA" id="ARBA00022737"/>
    </source>
</evidence>
<dbReference type="EMBL" id="HE580270">
    <property type="protein sequence ID" value="CCD24568.1"/>
    <property type="molecule type" value="Genomic_DNA"/>
</dbReference>
<dbReference type="InterPro" id="IPR036770">
    <property type="entry name" value="Ankyrin_rpt-contain_sf"/>
</dbReference>
<accession>G0W9V7</accession>
<evidence type="ECO:0000256" key="2">
    <source>
        <dbReference type="ARBA" id="ARBA00023043"/>
    </source>
</evidence>
<dbReference type="Pfam" id="PF12796">
    <property type="entry name" value="Ank_2"/>
    <property type="match status" value="2"/>
</dbReference>
<dbReference type="AlphaFoldDB" id="G0W9V7"/>
<evidence type="ECO:0000256" key="3">
    <source>
        <dbReference type="PROSITE-ProRule" id="PRU00023"/>
    </source>
</evidence>
<name>G0W9V7_NAUDC</name>
<keyword evidence="2 3" id="KW-0040">ANK repeat</keyword>
<dbReference type="KEGG" id="ndi:NDAI_0D02540"/>
<sequence>MAGQETGYPLHQACMNNELSKVQEIVEHMTNPSVEIVAKDSDNRTALHWAISFQNEEIVTYLLSHMKDADVDTLKDDSLWTPIHIASSVGNSNILKQLIEGRNVDLNLQTVQGTTPIHLAVSKKHLQICKFLLENGASVRIKDKQGQLPLHRAASIGSMGLVEMLCKEGRSPVNVKDKQGWTPLFHALAEGHGDVAVLLVNTFNADYDLEDNNGIKAVDVSLNENVKHFFIKHVHE</sequence>
<protein>
    <submittedName>
        <fullName evidence="4">Uncharacterized protein</fullName>
    </submittedName>
</protein>
<dbReference type="eggNOG" id="KOG4412">
    <property type="taxonomic scope" value="Eukaryota"/>
</dbReference>
<dbReference type="PANTHER" id="PTHR24173">
    <property type="entry name" value="ANKYRIN REPEAT CONTAINING"/>
    <property type="match status" value="1"/>
</dbReference>
<dbReference type="GeneID" id="11495073"/>
<dbReference type="OMA" id="WAVAYNR"/>
<evidence type="ECO:0000313" key="5">
    <source>
        <dbReference type="Proteomes" id="UP000000689"/>
    </source>
</evidence>
<dbReference type="GO" id="GO:0005829">
    <property type="term" value="C:cytosol"/>
    <property type="evidence" value="ECO:0007669"/>
    <property type="project" value="EnsemblFungi"/>
</dbReference>
<feature type="repeat" description="ANK" evidence="3">
    <location>
        <begin position="42"/>
        <end position="74"/>
    </location>
</feature>
<dbReference type="PROSITE" id="PS50297">
    <property type="entry name" value="ANK_REP_REGION"/>
    <property type="match status" value="2"/>
</dbReference>